<evidence type="ECO:0000256" key="10">
    <source>
        <dbReference type="RuleBase" id="RU003657"/>
    </source>
</evidence>
<evidence type="ECO:0000256" key="4">
    <source>
        <dbReference type="ARBA" id="ARBA00022605"/>
    </source>
</evidence>
<protein>
    <recommendedName>
        <fullName evidence="9">Imidazole glycerol phosphate synthase subunit HisF</fullName>
        <ecNumber evidence="9">4.3.2.10</ecNumber>
    </recommendedName>
    <alternativeName>
        <fullName evidence="9">IGP synthase cyclase subunit</fullName>
    </alternativeName>
    <alternativeName>
        <fullName evidence="9">IGP synthase subunit HisF</fullName>
    </alternativeName>
    <alternativeName>
        <fullName evidence="9">ImGP synthase subunit HisF</fullName>
        <shortName evidence="9">IGPS subunit HisF</shortName>
    </alternativeName>
</protein>
<dbReference type="EMBL" id="BMOS01000013">
    <property type="protein sequence ID" value="GGN58913.1"/>
    <property type="molecule type" value="Genomic_DNA"/>
</dbReference>
<dbReference type="RefSeq" id="WP_188857153.1">
    <property type="nucleotide sequence ID" value="NZ_BMOS01000013.1"/>
</dbReference>
<dbReference type="SUPFAM" id="SSF51366">
    <property type="entry name" value="Ribulose-phoshate binding barrel"/>
    <property type="match status" value="1"/>
</dbReference>
<organism evidence="11 12">
    <name type="scientific">Oceanobacillus indicireducens</name>
    <dbReference type="NCBI Taxonomy" id="1004261"/>
    <lineage>
        <taxon>Bacteria</taxon>
        <taxon>Bacillati</taxon>
        <taxon>Bacillota</taxon>
        <taxon>Bacilli</taxon>
        <taxon>Bacillales</taxon>
        <taxon>Bacillaceae</taxon>
        <taxon>Oceanobacillus</taxon>
    </lineage>
</organism>
<dbReference type="GO" id="GO:0016829">
    <property type="term" value="F:lyase activity"/>
    <property type="evidence" value="ECO:0007669"/>
    <property type="project" value="UniProtKB-KW"/>
</dbReference>
<dbReference type="InterPro" id="IPR004651">
    <property type="entry name" value="HisF"/>
</dbReference>
<dbReference type="PANTHER" id="PTHR21235:SF2">
    <property type="entry name" value="IMIDAZOLE GLYCEROL PHOSPHATE SYNTHASE HISHF"/>
    <property type="match status" value="1"/>
</dbReference>
<accession>A0A918D2D9</accession>
<dbReference type="PANTHER" id="PTHR21235">
    <property type="entry name" value="IMIDAZOLE GLYCEROL PHOSPHATE SYNTHASE SUBUNIT HISF/H IGP SYNTHASE SUBUNIT HISF/H"/>
    <property type="match status" value="1"/>
</dbReference>
<evidence type="ECO:0000256" key="8">
    <source>
        <dbReference type="ARBA" id="ARBA00047838"/>
    </source>
</evidence>
<evidence type="ECO:0000256" key="7">
    <source>
        <dbReference type="ARBA" id="ARBA00025475"/>
    </source>
</evidence>
<dbReference type="GO" id="GO:0000105">
    <property type="term" value="P:L-histidine biosynthetic process"/>
    <property type="evidence" value="ECO:0007669"/>
    <property type="project" value="UniProtKB-UniRule"/>
</dbReference>
<keyword evidence="6 9" id="KW-0456">Lyase</keyword>
<keyword evidence="4 9" id="KW-0028">Amino-acid biosynthesis</keyword>
<dbReference type="EC" id="4.3.2.10" evidence="9"/>
<name>A0A918D2D9_9BACI</name>
<comment type="catalytic activity">
    <reaction evidence="8 9">
        <text>5-[(5-phospho-1-deoxy-D-ribulos-1-ylimino)methylamino]-1-(5-phospho-beta-D-ribosyl)imidazole-4-carboxamide + L-glutamine = D-erythro-1-(imidazol-4-yl)glycerol 3-phosphate + 5-amino-1-(5-phospho-beta-D-ribosyl)imidazole-4-carboxamide + L-glutamate + H(+)</text>
        <dbReference type="Rhea" id="RHEA:24793"/>
        <dbReference type="ChEBI" id="CHEBI:15378"/>
        <dbReference type="ChEBI" id="CHEBI:29985"/>
        <dbReference type="ChEBI" id="CHEBI:58278"/>
        <dbReference type="ChEBI" id="CHEBI:58359"/>
        <dbReference type="ChEBI" id="CHEBI:58475"/>
        <dbReference type="ChEBI" id="CHEBI:58525"/>
        <dbReference type="EC" id="4.3.2.10"/>
    </reaction>
</comment>
<reference evidence="11" key="2">
    <citation type="submission" date="2020-09" db="EMBL/GenBank/DDBJ databases">
        <authorList>
            <person name="Sun Q."/>
            <person name="Ohkuma M."/>
        </authorList>
    </citation>
    <scope>NUCLEOTIDE SEQUENCE</scope>
    <source>
        <strain evidence="11">JCM 17251</strain>
    </source>
</reference>
<comment type="pathway">
    <text evidence="1 9">Amino-acid biosynthesis; L-histidine biosynthesis; L-histidine from 5-phospho-alpha-D-ribose 1-diphosphate: step 5/9.</text>
</comment>
<evidence type="ECO:0000256" key="9">
    <source>
        <dbReference type="HAMAP-Rule" id="MF_01013"/>
    </source>
</evidence>
<gene>
    <name evidence="11" type="primary">hisF1</name>
    <name evidence="9" type="synonym">hisF</name>
    <name evidence="11" type="ORF">GCM10007971_21500</name>
</gene>
<dbReference type="Proteomes" id="UP000624041">
    <property type="component" value="Unassembled WGS sequence"/>
</dbReference>
<dbReference type="InterPro" id="IPR050064">
    <property type="entry name" value="IGPS_HisA/HisF"/>
</dbReference>
<dbReference type="Gene3D" id="3.20.20.70">
    <property type="entry name" value="Aldolase class I"/>
    <property type="match status" value="1"/>
</dbReference>
<dbReference type="NCBIfam" id="TIGR00735">
    <property type="entry name" value="hisF"/>
    <property type="match status" value="1"/>
</dbReference>
<evidence type="ECO:0000256" key="6">
    <source>
        <dbReference type="ARBA" id="ARBA00023239"/>
    </source>
</evidence>
<comment type="subunit">
    <text evidence="3 9">Heterodimer of HisH and HisF.</text>
</comment>
<dbReference type="GO" id="GO:0005737">
    <property type="term" value="C:cytoplasm"/>
    <property type="evidence" value="ECO:0007669"/>
    <property type="project" value="UniProtKB-SubCell"/>
</dbReference>
<keyword evidence="9" id="KW-0963">Cytoplasm</keyword>
<dbReference type="InterPro" id="IPR013785">
    <property type="entry name" value="Aldolase_TIM"/>
</dbReference>
<dbReference type="InterPro" id="IPR011060">
    <property type="entry name" value="RibuloseP-bd_barrel"/>
</dbReference>
<dbReference type="Pfam" id="PF00977">
    <property type="entry name" value="His_biosynth"/>
    <property type="match status" value="1"/>
</dbReference>
<keyword evidence="12" id="KW-1185">Reference proteome</keyword>
<feature type="active site" evidence="9">
    <location>
        <position position="11"/>
    </location>
</feature>
<dbReference type="HAMAP" id="MF_01013">
    <property type="entry name" value="HisF"/>
    <property type="match status" value="1"/>
</dbReference>
<dbReference type="GO" id="GO:0000107">
    <property type="term" value="F:imidazoleglycerol-phosphate synthase activity"/>
    <property type="evidence" value="ECO:0007669"/>
    <property type="project" value="UniProtKB-UniRule"/>
</dbReference>
<dbReference type="InterPro" id="IPR006062">
    <property type="entry name" value="His_biosynth"/>
</dbReference>
<evidence type="ECO:0000313" key="11">
    <source>
        <dbReference type="EMBL" id="GGN58913.1"/>
    </source>
</evidence>
<dbReference type="CDD" id="cd04731">
    <property type="entry name" value="HisF"/>
    <property type="match status" value="1"/>
</dbReference>
<comment type="similarity">
    <text evidence="2 9 10">Belongs to the HisA/HisF family.</text>
</comment>
<comment type="caution">
    <text evidence="11">The sequence shown here is derived from an EMBL/GenBank/DDBJ whole genome shotgun (WGS) entry which is preliminary data.</text>
</comment>
<feature type="active site" evidence="9">
    <location>
        <position position="130"/>
    </location>
</feature>
<evidence type="ECO:0000256" key="3">
    <source>
        <dbReference type="ARBA" id="ARBA00011152"/>
    </source>
</evidence>
<evidence type="ECO:0000256" key="1">
    <source>
        <dbReference type="ARBA" id="ARBA00005091"/>
    </source>
</evidence>
<comment type="function">
    <text evidence="7 9">IGPS catalyzes the conversion of PRFAR and glutamine to IGP, AICAR and glutamate. The HisF subunit catalyzes the cyclization activity that produces IGP and AICAR from PRFAR using the ammonia provided by the HisH subunit.</text>
</comment>
<dbReference type="AlphaFoldDB" id="A0A918D2D9"/>
<evidence type="ECO:0000256" key="2">
    <source>
        <dbReference type="ARBA" id="ARBA00009667"/>
    </source>
</evidence>
<keyword evidence="5 9" id="KW-0368">Histidine biosynthesis</keyword>
<evidence type="ECO:0000256" key="5">
    <source>
        <dbReference type="ARBA" id="ARBA00023102"/>
    </source>
</evidence>
<proteinExistence type="inferred from homology"/>
<evidence type="ECO:0000313" key="12">
    <source>
        <dbReference type="Proteomes" id="UP000624041"/>
    </source>
</evidence>
<comment type="subcellular location">
    <subcellularLocation>
        <location evidence="9">Cytoplasm</location>
    </subcellularLocation>
</comment>
<sequence length="254" mass="27080">MSTKKIIPCLDVKNGRVVKGQQFQNIQEVAEPVELAKRYNKSLADELVLYDITASVEKRNIFLDIVENIAAVIDIPFTVGGGIRTVQDIEKVLQAGADKVSINSGAIGNPAFIQEAAEAFGSEKIVFALDTKEVSPEKWNVFSSGGRSDTGIDAIEWAIKGANLGAGEIVVNAIDDDGAKTGYNLALTKKIAEAVAVPVVASGGAGTYEHFKDALTDGRATGALAASVFHYGEIDIPELKAYLEQENIDVRRGN</sequence>
<reference evidence="11" key="1">
    <citation type="journal article" date="2014" name="Int. J. Syst. Evol. Microbiol.">
        <title>Complete genome sequence of Corynebacterium casei LMG S-19264T (=DSM 44701T), isolated from a smear-ripened cheese.</title>
        <authorList>
            <consortium name="US DOE Joint Genome Institute (JGI-PGF)"/>
            <person name="Walter F."/>
            <person name="Albersmeier A."/>
            <person name="Kalinowski J."/>
            <person name="Ruckert C."/>
        </authorList>
    </citation>
    <scope>NUCLEOTIDE SEQUENCE</scope>
    <source>
        <strain evidence="11">JCM 17251</strain>
    </source>
</reference>